<organism evidence="1 2">
    <name type="scientific">Strongyloides papillosus</name>
    <name type="common">Intestinal threadworm</name>
    <dbReference type="NCBI Taxonomy" id="174720"/>
    <lineage>
        <taxon>Eukaryota</taxon>
        <taxon>Metazoa</taxon>
        <taxon>Ecdysozoa</taxon>
        <taxon>Nematoda</taxon>
        <taxon>Chromadorea</taxon>
        <taxon>Rhabditida</taxon>
        <taxon>Tylenchina</taxon>
        <taxon>Panagrolaimomorpha</taxon>
        <taxon>Strongyloidoidea</taxon>
        <taxon>Strongyloididae</taxon>
        <taxon>Strongyloides</taxon>
    </lineage>
</organism>
<name>A0A0N5CIP6_STREA</name>
<sequence length="45" mass="5167">MLEEHQTIEDHRTVISSQIRVAEDIQMEEGDNDGDNAIEEIENNV</sequence>
<dbReference type="AlphaFoldDB" id="A0A0N5CIP6"/>
<evidence type="ECO:0000313" key="1">
    <source>
        <dbReference type="Proteomes" id="UP000046392"/>
    </source>
</evidence>
<evidence type="ECO:0000313" key="2">
    <source>
        <dbReference type="WBParaSite" id="SPAL_0001770100.1"/>
    </source>
</evidence>
<accession>A0A0N5CIP6</accession>
<protein>
    <submittedName>
        <fullName evidence="2">Uncharacterized protein</fullName>
    </submittedName>
</protein>
<keyword evidence="1" id="KW-1185">Reference proteome</keyword>
<proteinExistence type="predicted"/>
<dbReference type="Proteomes" id="UP000046392">
    <property type="component" value="Unplaced"/>
</dbReference>
<reference evidence="2" key="1">
    <citation type="submission" date="2017-02" db="UniProtKB">
        <authorList>
            <consortium name="WormBaseParasite"/>
        </authorList>
    </citation>
    <scope>IDENTIFICATION</scope>
</reference>
<dbReference type="WBParaSite" id="SPAL_0001770100.1">
    <property type="protein sequence ID" value="SPAL_0001770100.1"/>
    <property type="gene ID" value="SPAL_0001770100"/>
</dbReference>